<keyword evidence="2" id="KW-1185">Reference proteome</keyword>
<gene>
    <name evidence="1" type="primary">Dgri\GH23792</name>
    <name evidence="1" type="ORF">Dgri_GH23792</name>
</gene>
<dbReference type="HOGENOM" id="CLU_2111365_0_0_1"/>
<protein>
    <submittedName>
        <fullName evidence="1">GH23792</fullName>
    </submittedName>
</protein>
<organism evidence="2">
    <name type="scientific">Drosophila grimshawi</name>
    <name type="common">Hawaiian fruit fly</name>
    <name type="synonym">Idiomyia grimshawi</name>
    <dbReference type="NCBI Taxonomy" id="7222"/>
    <lineage>
        <taxon>Eukaryota</taxon>
        <taxon>Metazoa</taxon>
        <taxon>Ecdysozoa</taxon>
        <taxon>Arthropoda</taxon>
        <taxon>Hexapoda</taxon>
        <taxon>Insecta</taxon>
        <taxon>Pterygota</taxon>
        <taxon>Neoptera</taxon>
        <taxon>Endopterygota</taxon>
        <taxon>Diptera</taxon>
        <taxon>Brachycera</taxon>
        <taxon>Muscomorpha</taxon>
        <taxon>Ephydroidea</taxon>
        <taxon>Drosophilidae</taxon>
        <taxon>Drosophila</taxon>
        <taxon>Hawaiian Drosophila</taxon>
    </lineage>
</organism>
<sequence>MSRAAPVGIARTNPPSAASGAAAAAAAAAAEGSFSRSRLLLQLPLLLARKAPWSYPGIDLMATGAFWQNYSESLAQELEMERKTRAANAERDVKSPLSERPTAYYKNSVLFGSAN</sequence>
<evidence type="ECO:0000313" key="2">
    <source>
        <dbReference type="Proteomes" id="UP000001070"/>
    </source>
</evidence>
<proteinExistence type="predicted"/>
<name>B4K0T0_DROGR</name>
<accession>B4K0T0</accession>
<reference evidence="1 2" key="1">
    <citation type="journal article" date="2007" name="Nature">
        <title>Evolution of genes and genomes on the Drosophila phylogeny.</title>
        <authorList>
            <consortium name="Drosophila 12 Genomes Consortium"/>
            <person name="Clark A.G."/>
            <person name="Eisen M.B."/>
            <person name="Smith D.R."/>
            <person name="Bergman C.M."/>
            <person name="Oliver B."/>
            <person name="Markow T.A."/>
            <person name="Kaufman T.C."/>
            <person name="Kellis M."/>
            <person name="Gelbart W."/>
            <person name="Iyer V.N."/>
            <person name="Pollard D.A."/>
            <person name="Sackton T.B."/>
            <person name="Larracuente A.M."/>
            <person name="Singh N.D."/>
            <person name="Abad J.P."/>
            <person name="Abt D.N."/>
            <person name="Adryan B."/>
            <person name="Aguade M."/>
            <person name="Akashi H."/>
            <person name="Anderson W.W."/>
            <person name="Aquadro C.F."/>
            <person name="Ardell D.H."/>
            <person name="Arguello R."/>
            <person name="Artieri C.G."/>
            <person name="Barbash D.A."/>
            <person name="Barker D."/>
            <person name="Barsanti P."/>
            <person name="Batterham P."/>
            <person name="Batzoglou S."/>
            <person name="Begun D."/>
            <person name="Bhutkar A."/>
            <person name="Blanco E."/>
            <person name="Bosak S.A."/>
            <person name="Bradley R.K."/>
            <person name="Brand A.D."/>
            <person name="Brent M.R."/>
            <person name="Brooks A.N."/>
            <person name="Brown R.H."/>
            <person name="Butlin R.K."/>
            <person name="Caggese C."/>
            <person name="Calvi B.R."/>
            <person name="Bernardo de Carvalho A."/>
            <person name="Caspi A."/>
            <person name="Castrezana S."/>
            <person name="Celniker S.E."/>
            <person name="Chang J.L."/>
            <person name="Chapple C."/>
            <person name="Chatterji S."/>
            <person name="Chinwalla A."/>
            <person name="Civetta A."/>
            <person name="Clifton S.W."/>
            <person name="Comeron J.M."/>
            <person name="Costello J.C."/>
            <person name="Coyne J.A."/>
            <person name="Daub J."/>
            <person name="David R.G."/>
            <person name="Delcher A.L."/>
            <person name="Delehaunty K."/>
            <person name="Do C.B."/>
            <person name="Ebling H."/>
            <person name="Edwards K."/>
            <person name="Eickbush T."/>
            <person name="Evans J.D."/>
            <person name="Filipski A."/>
            <person name="Findeiss S."/>
            <person name="Freyhult E."/>
            <person name="Fulton L."/>
            <person name="Fulton R."/>
            <person name="Garcia A.C."/>
            <person name="Gardiner A."/>
            <person name="Garfield D.A."/>
            <person name="Garvin B.E."/>
            <person name="Gibson G."/>
            <person name="Gilbert D."/>
            <person name="Gnerre S."/>
            <person name="Godfrey J."/>
            <person name="Good R."/>
            <person name="Gotea V."/>
            <person name="Gravely B."/>
            <person name="Greenberg A.J."/>
            <person name="Griffiths-Jones S."/>
            <person name="Gross S."/>
            <person name="Guigo R."/>
            <person name="Gustafson E.A."/>
            <person name="Haerty W."/>
            <person name="Hahn M.W."/>
            <person name="Halligan D.L."/>
            <person name="Halpern A.L."/>
            <person name="Halter G.M."/>
            <person name="Han M.V."/>
            <person name="Heger A."/>
            <person name="Hillier L."/>
            <person name="Hinrichs A.S."/>
            <person name="Holmes I."/>
            <person name="Hoskins R.A."/>
            <person name="Hubisz M.J."/>
            <person name="Hultmark D."/>
            <person name="Huntley M.A."/>
            <person name="Jaffe D.B."/>
            <person name="Jagadeeshan S."/>
            <person name="Jeck W.R."/>
            <person name="Johnson J."/>
            <person name="Jones C.D."/>
            <person name="Jordan W.C."/>
            <person name="Karpen G.H."/>
            <person name="Kataoka E."/>
            <person name="Keightley P.D."/>
            <person name="Kheradpour P."/>
            <person name="Kirkness E.F."/>
            <person name="Koerich L.B."/>
            <person name="Kristiansen K."/>
            <person name="Kudrna D."/>
            <person name="Kulathinal R.J."/>
            <person name="Kumar S."/>
            <person name="Kwok R."/>
            <person name="Lander E."/>
            <person name="Langley C.H."/>
            <person name="Lapoint R."/>
            <person name="Lazzaro B.P."/>
            <person name="Lee S.J."/>
            <person name="Levesque L."/>
            <person name="Li R."/>
            <person name="Lin C.F."/>
            <person name="Lin M.F."/>
            <person name="Lindblad-Toh K."/>
            <person name="Llopart A."/>
            <person name="Long M."/>
            <person name="Low L."/>
            <person name="Lozovsky E."/>
            <person name="Lu J."/>
            <person name="Luo M."/>
            <person name="Machado C.A."/>
            <person name="Makalowski W."/>
            <person name="Marzo M."/>
            <person name="Matsuda M."/>
            <person name="Matzkin L."/>
            <person name="McAllister B."/>
            <person name="McBride C.S."/>
            <person name="McKernan B."/>
            <person name="McKernan K."/>
            <person name="Mendez-Lago M."/>
            <person name="Minx P."/>
            <person name="Mollenhauer M.U."/>
            <person name="Montooth K."/>
            <person name="Mount S.M."/>
            <person name="Mu X."/>
            <person name="Myers E."/>
            <person name="Negre B."/>
            <person name="Newfeld S."/>
            <person name="Nielsen R."/>
            <person name="Noor M.A."/>
            <person name="O'Grady P."/>
            <person name="Pachter L."/>
            <person name="Papaceit M."/>
            <person name="Parisi M.J."/>
            <person name="Parisi M."/>
            <person name="Parts L."/>
            <person name="Pedersen J.S."/>
            <person name="Pesole G."/>
            <person name="Phillippy A.M."/>
            <person name="Ponting C.P."/>
            <person name="Pop M."/>
            <person name="Porcelli D."/>
            <person name="Powell J.R."/>
            <person name="Prohaska S."/>
            <person name="Pruitt K."/>
            <person name="Puig M."/>
            <person name="Quesneville H."/>
            <person name="Ram K.R."/>
            <person name="Rand D."/>
            <person name="Rasmussen M.D."/>
            <person name="Reed L.K."/>
            <person name="Reenan R."/>
            <person name="Reily A."/>
            <person name="Remington K.A."/>
            <person name="Rieger T.T."/>
            <person name="Ritchie M.G."/>
            <person name="Robin C."/>
            <person name="Rogers Y.H."/>
            <person name="Rohde C."/>
            <person name="Rozas J."/>
            <person name="Rubenfield M.J."/>
            <person name="Ruiz A."/>
            <person name="Russo S."/>
            <person name="Salzberg S.L."/>
            <person name="Sanchez-Gracia A."/>
            <person name="Saranga D.J."/>
            <person name="Sato H."/>
            <person name="Schaeffer S.W."/>
            <person name="Schatz M.C."/>
            <person name="Schlenke T."/>
            <person name="Schwartz R."/>
            <person name="Segarra C."/>
            <person name="Singh R.S."/>
            <person name="Sirot L."/>
            <person name="Sirota M."/>
            <person name="Sisneros N.B."/>
            <person name="Smith C.D."/>
            <person name="Smith T.F."/>
            <person name="Spieth J."/>
            <person name="Stage D.E."/>
            <person name="Stark A."/>
            <person name="Stephan W."/>
            <person name="Strausberg R.L."/>
            <person name="Strempel S."/>
            <person name="Sturgill D."/>
            <person name="Sutton G."/>
            <person name="Sutton G.G."/>
            <person name="Tao W."/>
            <person name="Teichmann S."/>
            <person name="Tobari Y.N."/>
            <person name="Tomimura Y."/>
            <person name="Tsolas J.M."/>
            <person name="Valente V.L."/>
            <person name="Venter E."/>
            <person name="Venter J.C."/>
            <person name="Vicario S."/>
            <person name="Vieira F.G."/>
            <person name="Vilella A.J."/>
            <person name="Villasante A."/>
            <person name="Walenz B."/>
            <person name="Wang J."/>
            <person name="Wasserman M."/>
            <person name="Watts T."/>
            <person name="Wilson D."/>
            <person name="Wilson R.K."/>
            <person name="Wing R.A."/>
            <person name="Wolfner M.F."/>
            <person name="Wong A."/>
            <person name="Wong G.K."/>
            <person name="Wu C.I."/>
            <person name="Wu G."/>
            <person name="Yamamoto D."/>
            <person name="Yang H.P."/>
            <person name="Yang S.P."/>
            <person name="Yorke J.A."/>
            <person name="Yoshida K."/>
            <person name="Zdobnov E."/>
            <person name="Zhang P."/>
            <person name="Zhang Y."/>
            <person name="Zimin A.V."/>
            <person name="Baldwin J."/>
            <person name="Abdouelleil A."/>
            <person name="Abdulkadir J."/>
            <person name="Abebe A."/>
            <person name="Abera B."/>
            <person name="Abreu J."/>
            <person name="Acer S.C."/>
            <person name="Aftuck L."/>
            <person name="Alexander A."/>
            <person name="An P."/>
            <person name="Anderson E."/>
            <person name="Anderson S."/>
            <person name="Arachi H."/>
            <person name="Azer M."/>
            <person name="Bachantsang P."/>
            <person name="Barry A."/>
            <person name="Bayul T."/>
            <person name="Berlin A."/>
            <person name="Bessette D."/>
            <person name="Bloom T."/>
            <person name="Blye J."/>
            <person name="Boguslavskiy L."/>
            <person name="Bonnet C."/>
            <person name="Boukhgalter B."/>
            <person name="Bourzgui I."/>
            <person name="Brown A."/>
            <person name="Cahill P."/>
            <person name="Channer S."/>
            <person name="Cheshatsang Y."/>
            <person name="Chuda L."/>
            <person name="Citroen M."/>
            <person name="Collymore A."/>
            <person name="Cooke P."/>
            <person name="Costello M."/>
            <person name="D'Aco K."/>
            <person name="Daza R."/>
            <person name="De Haan G."/>
            <person name="DeGray S."/>
            <person name="DeMaso C."/>
            <person name="Dhargay N."/>
            <person name="Dooley K."/>
            <person name="Dooley E."/>
            <person name="Doricent M."/>
            <person name="Dorje P."/>
            <person name="Dorjee K."/>
            <person name="Dupes A."/>
            <person name="Elong R."/>
            <person name="Falk J."/>
            <person name="Farina A."/>
            <person name="Faro S."/>
            <person name="Ferguson D."/>
            <person name="Fisher S."/>
            <person name="Foley C.D."/>
            <person name="Franke A."/>
            <person name="Friedrich D."/>
            <person name="Gadbois L."/>
            <person name="Gearin G."/>
            <person name="Gearin C.R."/>
            <person name="Giannoukos G."/>
            <person name="Goode T."/>
            <person name="Graham J."/>
            <person name="Grandbois E."/>
            <person name="Grewal S."/>
            <person name="Gyaltsen K."/>
            <person name="Hafez N."/>
            <person name="Hagos B."/>
            <person name="Hall J."/>
            <person name="Henson C."/>
            <person name="Hollinger A."/>
            <person name="Honan T."/>
            <person name="Huard M.D."/>
            <person name="Hughes L."/>
            <person name="Hurhula B."/>
            <person name="Husby M.E."/>
            <person name="Kamat A."/>
            <person name="Kanga B."/>
            <person name="Kashin S."/>
            <person name="Khazanovich D."/>
            <person name="Kisner P."/>
            <person name="Lance K."/>
            <person name="Lara M."/>
            <person name="Lee W."/>
            <person name="Lennon N."/>
            <person name="Letendre F."/>
            <person name="LeVine R."/>
            <person name="Lipovsky A."/>
            <person name="Liu X."/>
            <person name="Liu J."/>
            <person name="Liu S."/>
            <person name="Lokyitsang T."/>
            <person name="Lokyitsang Y."/>
            <person name="Lubonja R."/>
            <person name="Lui A."/>
            <person name="MacDonald P."/>
            <person name="Magnisalis V."/>
            <person name="Maru K."/>
            <person name="Matthews C."/>
            <person name="McCusker W."/>
            <person name="McDonough S."/>
            <person name="Mehta T."/>
            <person name="Meldrim J."/>
            <person name="Meneus L."/>
            <person name="Mihai O."/>
            <person name="Mihalev A."/>
            <person name="Mihova T."/>
            <person name="Mittelman R."/>
            <person name="Mlenga V."/>
            <person name="Montmayeur A."/>
            <person name="Mulrain L."/>
            <person name="Navidi A."/>
            <person name="Naylor J."/>
            <person name="Negash T."/>
            <person name="Nguyen T."/>
            <person name="Nguyen N."/>
            <person name="Nicol R."/>
            <person name="Norbu C."/>
            <person name="Norbu N."/>
            <person name="Novod N."/>
            <person name="O'Neill B."/>
            <person name="Osman S."/>
            <person name="Markiewicz E."/>
            <person name="Oyono O.L."/>
            <person name="Patti C."/>
            <person name="Phunkhang P."/>
            <person name="Pierre F."/>
            <person name="Priest M."/>
            <person name="Raghuraman S."/>
            <person name="Rege F."/>
            <person name="Reyes R."/>
            <person name="Rise C."/>
            <person name="Rogov P."/>
            <person name="Ross K."/>
            <person name="Ryan E."/>
            <person name="Settipalli S."/>
            <person name="Shea T."/>
            <person name="Sherpa N."/>
            <person name="Shi L."/>
            <person name="Shih D."/>
            <person name="Sparrow T."/>
            <person name="Spaulding J."/>
            <person name="Stalker J."/>
            <person name="Stange-Thomann N."/>
            <person name="Stavropoulos S."/>
            <person name="Stone C."/>
            <person name="Strader C."/>
            <person name="Tesfaye S."/>
            <person name="Thomson T."/>
            <person name="Thoulutsang Y."/>
            <person name="Thoulutsang D."/>
            <person name="Topham K."/>
            <person name="Topping I."/>
            <person name="Tsamla T."/>
            <person name="Vassiliev H."/>
            <person name="Vo A."/>
            <person name="Wangchuk T."/>
            <person name="Wangdi T."/>
            <person name="Weiand M."/>
            <person name="Wilkinson J."/>
            <person name="Wilson A."/>
            <person name="Yadav S."/>
            <person name="Young G."/>
            <person name="Yu Q."/>
            <person name="Zembek L."/>
            <person name="Zhong D."/>
            <person name="Zimmer A."/>
            <person name="Zwirko Z."/>
            <person name="Jaffe D.B."/>
            <person name="Alvarez P."/>
            <person name="Brockman W."/>
            <person name="Butler J."/>
            <person name="Chin C."/>
            <person name="Gnerre S."/>
            <person name="Grabherr M."/>
            <person name="Kleber M."/>
            <person name="Mauceli E."/>
            <person name="MacCallum I."/>
        </authorList>
    </citation>
    <scope>NUCLEOTIDE SEQUENCE [LARGE SCALE GENOMIC DNA]</scope>
    <source>
        <strain evidence="2">Tucson 15287-2541.00</strain>
    </source>
</reference>
<dbReference type="eggNOG" id="KOG3915">
    <property type="taxonomic scope" value="Eukaryota"/>
</dbReference>
<dbReference type="AlphaFoldDB" id="B4K0T0"/>
<evidence type="ECO:0000313" key="1">
    <source>
        <dbReference type="EMBL" id="EDV93966.1"/>
    </source>
</evidence>
<dbReference type="EMBL" id="CH916524">
    <property type="protein sequence ID" value="EDV93966.1"/>
    <property type="molecule type" value="Genomic_DNA"/>
</dbReference>
<dbReference type="Proteomes" id="UP000001070">
    <property type="component" value="Unassembled WGS sequence"/>
</dbReference>
<dbReference type="InParanoid" id="B4K0T0"/>
<dbReference type="OrthoDB" id="6436112at2759"/>